<evidence type="ECO:0000259" key="2">
    <source>
        <dbReference type="Pfam" id="PF18181"/>
    </source>
</evidence>
<reference evidence="3" key="2">
    <citation type="submission" date="2020-09" db="EMBL/GenBank/DDBJ databases">
        <authorList>
            <person name="Sun Q."/>
            <person name="Ohkuma M."/>
        </authorList>
    </citation>
    <scope>NUCLEOTIDE SEQUENCE</scope>
    <source>
        <strain evidence="3">JCM 4136</strain>
    </source>
</reference>
<dbReference type="InterPro" id="IPR040884">
    <property type="entry name" value="SLATT_1"/>
</dbReference>
<keyword evidence="1" id="KW-0812">Transmembrane</keyword>
<comment type="caution">
    <text evidence="3">The sequence shown here is derived from an EMBL/GenBank/DDBJ whole genome shotgun (WGS) entry which is preliminary data.</text>
</comment>
<gene>
    <name evidence="3" type="ORF">GCM10010227_42120</name>
</gene>
<protein>
    <recommendedName>
        <fullName evidence="2">SMODS and SLOG-associating 2TM effector domain-containing protein</fullName>
    </recommendedName>
</protein>
<proteinExistence type="predicted"/>
<feature type="transmembrane region" description="Helical" evidence="1">
    <location>
        <begin position="61"/>
        <end position="79"/>
    </location>
</feature>
<organism evidence="3 4">
    <name type="scientific">Streptomyces gougerotii</name>
    <dbReference type="NCBI Taxonomy" id="53448"/>
    <lineage>
        <taxon>Bacteria</taxon>
        <taxon>Bacillati</taxon>
        <taxon>Actinomycetota</taxon>
        <taxon>Actinomycetes</taxon>
        <taxon>Kitasatosporales</taxon>
        <taxon>Streptomycetaceae</taxon>
        <taxon>Streptomyces</taxon>
        <taxon>Streptomyces diastaticus group</taxon>
    </lineage>
</organism>
<evidence type="ECO:0000313" key="3">
    <source>
        <dbReference type="EMBL" id="GGU83421.1"/>
    </source>
</evidence>
<sequence length="292" mass="31447">MGDSGDSAVRWVWDRQSVWSQAADQAKRSIGRARRAGLVLGVTGACLGTAAAQVMGWSEEAGKSLAFLAAVAVGLVPLATRNAGPQQVREWTRLRSLSEELKSEVHVYLAHVVPYREADASQLLLERAERALADASDLAGHTVGLTPRRRALPLVTDVGSYLRLRVADQIAGYYRPRAAYMSRRGARVRQVELALAVGAALLGAASGAFGDEWPVAWIATVTTVAAAFTAHAAASRYAYQEMDFSRTAAELEGLTVRRAQAADPATDDAFVERCERVIAAQNQGWQAKWLGE</sequence>
<feature type="transmembrane region" description="Helical" evidence="1">
    <location>
        <begin position="215"/>
        <end position="234"/>
    </location>
</feature>
<accession>A0A8H9LMP1</accession>
<dbReference type="EMBL" id="BMSC01000014">
    <property type="protein sequence ID" value="GGU83421.1"/>
    <property type="molecule type" value="Genomic_DNA"/>
</dbReference>
<dbReference type="Pfam" id="PF14015">
    <property type="entry name" value="DUF4231"/>
    <property type="match status" value="1"/>
</dbReference>
<dbReference type="InterPro" id="IPR025325">
    <property type="entry name" value="DUF4231"/>
</dbReference>
<name>A0A8H9LMP1_9ACTN</name>
<dbReference type="NCBIfam" id="NF033634">
    <property type="entry name" value="SLATT_1"/>
    <property type="match status" value="1"/>
</dbReference>
<reference evidence="3" key="1">
    <citation type="journal article" date="2014" name="Int. J. Syst. Evol. Microbiol.">
        <title>Complete genome sequence of Corynebacterium casei LMG S-19264T (=DSM 44701T), isolated from a smear-ripened cheese.</title>
        <authorList>
            <consortium name="US DOE Joint Genome Institute (JGI-PGF)"/>
            <person name="Walter F."/>
            <person name="Albersmeier A."/>
            <person name="Kalinowski J."/>
            <person name="Ruckert C."/>
        </authorList>
    </citation>
    <scope>NUCLEOTIDE SEQUENCE</scope>
    <source>
        <strain evidence="3">JCM 4136</strain>
    </source>
</reference>
<feature type="transmembrane region" description="Helical" evidence="1">
    <location>
        <begin position="36"/>
        <end position="55"/>
    </location>
</feature>
<keyword evidence="1" id="KW-1133">Transmembrane helix</keyword>
<dbReference type="Pfam" id="PF18181">
    <property type="entry name" value="SLATT_1"/>
    <property type="match status" value="1"/>
</dbReference>
<dbReference type="AlphaFoldDB" id="A0A8H9LMP1"/>
<dbReference type="RefSeq" id="WP_308687465.1">
    <property type="nucleotide sequence ID" value="NZ_BLLO01000017.1"/>
</dbReference>
<feature type="transmembrane region" description="Helical" evidence="1">
    <location>
        <begin position="191"/>
        <end position="209"/>
    </location>
</feature>
<evidence type="ECO:0000256" key="1">
    <source>
        <dbReference type="SAM" id="Phobius"/>
    </source>
</evidence>
<keyword evidence="1" id="KW-0472">Membrane</keyword>
<feature type="domain" description="SMODS and SLOG-associating 2TM effector" evidence="2">
    <location>
        <begin position="161"/>
        <end position="285"/>
    </location>
</feature>
<dbReference type="Proteomes" id="UP000660975">
    <property type="component" value="Unassembled WGS sequence"/>
</dbReference>
<evidence type="ECO:0000313" key="4">
    <source>
        <dbReference type="Proteomes" id="UP000660975"/>
    </source>
</evidence>